<organism evidence="2 3">
    <name type="scientific">Phytoactinopolyspora halophila</name>
    <dbReference type="NCBI Taxonomy" id="1981511"/>
    <lineage>
        <taxon>Bacteria</taxon>
        <taxon>Bacillati</taxon>
        <taxon>Actinomycetota</taxon>
        <taxon>Actinomycetes</taxon>
        <taxon>Jiangellales</taxon>
        <taxon>Jiangellaceae</taxon>
        <taxon>Phytoactinopolyspora</taxon>
    </lineage>
</organism>
<dbReference type="Proteomes" id="UP000250462">
    <property type="component" value="Unassembled WGS sequence"/>
</dbReference>
<evidence type="ECO:0000256" key="1">
    <source>
        <dbReference type="SAM" id="Phobius"/>
    </source>
</evidence>
<keyword evidence="1" id="KW-1133">Transmembrane helix</keyword>
<keyword evidence="1" id="KW-0812">Transmembrane</keyword>
<name>A0A329QHJ7_9ACTN</name>
<gene>
    <name evidence="2" type="ORF">DPM12_15460</name>
</gene>
<sequence length="194" mass="21203">MNGERQGRHETRSRHRAVLAIGALAGLVGAGVSWFANREPEGPEHPWTTRAELAEFADLPGADERLQDAADALEESPLYVDPALSYLLPPDERDDIVDALESGPPTFVVVAPVVKTDGMGGNRDAAVIALSDEVGLDGYYAVIDQDRRLSSVDRDGDALAWHDRVVPEGSFASALERMFHEDRTQWIPEETDVD</sequence>
<evidence type="ECO:0000313" key="3">
    <source>
        <dbReference type="Proteomes" id="UP000250462"/>
    </source>
</evidence>
<dbReference type="EMBL" id="QMIG01000018">
    <property type="protein sequence ID" value="RAW11867.1"/>
    <property type="molecule type" value="Genomic_DNA"/>
</dbReference>
<dbReference type="OrthoDB" id="3867729at2"/>
<keyword evidence="3" id="KW-1185">Reference proteome</keyword>
<dbReference type="RefSeq" id="WP_112259249.1">
    <property type="nucleotide sequence ID" value="NZ_QMIG01000018.1"/>
</dbReference>
<protein>
    <submittedName>
        <fullName evidence="2">Uncharacterized protein</fullName>
    </submittedName>
</protein>
<proteinExistence type="predicted"/>
<accession>A0A329QHJ7</accession>
<feature type="transmembrane region" description="Helical" evidence="1">
    <location>
        <begin position="17"/>
        <end position="36"/>
    </location>
</feature>
<reference evidence="2 3" key="1">
    <citation type="submission" date="2018-06" db="EMBL/GenBank/DDBJ databases">
        <title>Phytoactinopolyspora halophila sp. nov., a novel halophilic actinomycete isolated from a saline soil in China.</title>
        <authorList>
            <person name="Tang S.-K."/>
        </authorList>
    </citation>
    <scope>NUCLEOTIDE SEQUENCE [LARGE SCALE GENOMIC DNA]</scope>
    <source>
        <strain evidence="2 3">YIM 96934</strain>
    </source>
</reference>
<keyword evidence="1" id="KW-0472">Membrane</keyword>
<evidence type="ECO:0000313" key="2">
    <source>
        <dbReference type="EMBL" id="RAW11867.1"/>
    </source>
</evidence>
<dbReference type="AlphaFoldDB" id="A0A329QHJ7"/>
<comment type="caution">
    <text evidence="2">The sequence shown here is derived from an EMBL/GenBank/DDBJ whole genome shotgun (WGS) entry which is preliminary data.</text>
</comment>